<proteinExistence type="predicted"/>
<evidence type="ECO:0000256" key="1">
    <source>
        <dbReference type="SAM" id="SignalP"/>
    </source>
</evidence>
<organism evidence="2 3">
    <name type="scientific">Sediminibacterium ginsengisoli</name>
    <dbReference type="NCBI Taxonomy" id="413434"/>
    <lineage>
        <taxon>Bacteria</taxon>
        <taxon>Pseudomonadati</taxon>
        <taxon>Bacteroidota</taxon>
        <taxon>Chitinophagia</taxon>
        <taxon>Chitinophagales</taxon>
        <taxon>Chitinophagaceae</taxon>
        <taxon>Sediminibacterium</taxon>
    </lineage>
</organism>
<name>A0A1T4JTP5_9BACT</name>
<dbReference type="STRING" id="413434.SAMN04488132_101176"/>
<evidence type="ECO:0000313" key="2">
    <source>
        <dbReference type="EMBL" id="SJZ33511.1"/>
    </source>
</evidence>
<dbReference type="AlphaFoldDB" id="A0A1T4JTP5"/>
<reference evidence="2 3" key="1">
    <citation type="submission" date="2017-02" db="EMBL/GenBank/DDBJ databases">
        <authorList>
            <person name="Peterson S.W."/>
        </authorList>
    </citation>
    <scope>NUCLEOTIDE SEQUENCE [LARGE SCALE GENOMIC DNA]</scope>
    <source>
        <strain evidence="2 3">DSM 22335</strain>
    </source>
</reference>
<keyword evidence="3" id="KW-1185">Reference proteome</keyword>
<protein>
    <recommendedName>
        <fullName evidence="4">DUF4136 domain-containing protein</fullName>
    </recommendedName>
</protein>
<accession>A0A1T4JTP5</accession>
<dbReference type="OrthoDB" id="6077795at2"/>
<dbReference type="Proteomes" id="UP000190888">
    <property type="component" value="Unassembled WGS sequence"/>
</dbReference>
<evidence type="ECO:0008006" key="4">
    <source>
        <dbReference type="Google" id="ProtNLM"/>
    </source>
</evidence>
<sequence>MKKTIIYLIIPCLLLLAACSSSHRVTSSWKAQDLSGVPAINKVLVLGVINEKDRRIRENMEAQLVQDLTAKGYSAIGSMSEFGPTSFQKMTEENALKRLKSSNFDAVIIITLLDKSKERSFVPGSVRYQPYAVRYNRFWGYYSTYYDRIYTPGYYTTDTKFLFETSMYRLENKDNDLLYSAQSEAFDPGSAEEMASSYGKSIVNDMEKNGVIIKK</sequence>
<gene>
    <name evidence="2" type="ORF">SAMN04488132_101176</name>
</gene>
<feature type="chain" id="PRO_5012097465" description="DUF4136 domain-containing protein" evidence="1">
    <location>
        <begin position="24"/>
        <end position="215"/>
    </location>
</feature>
<dbReference type="RefSeq" id="WP_078829529.1">
    <property type="nucleotide sequence ID" value="NZ_FUWH01000001.1"/>
</dbReference>
<keyword evidence="1" id="KW-0732">Signal</keyword>
<evidence type="ECO:0000313" key="3">
    <source>
        <dbReference type="Proteomes" id="UP000190888"/>
    </source>
</evidence>
<dbReference type="EMBL" id="FUWH01000001">
    <property type="protein sequence ID" value="SJZ33511.1"/>
    <property type="molecule type" value="Genomic_DNA"/>
</dbReference>
<feature type="signal peptide" evidence="1">
    <location>
        <begin position="1"/>
        <end position="23"/>
    </location>
</feature>
<dbReference type="PROSITE" id="PS51257">
    <property type="entry name" value="PROKAR_LIPOPROTEIN"/>
    <property type="match status" value="1"/>
</dbReference>